<dbReference type="RefSeq" id="WP_167365724.1">
    <property type="nucleotide sequence ID" value="NZ_FNTJ01000002.1"/>
</dbReference>
<organism evidence="8 9">
    <name type="scientific">Pseudomonas saponiphila</name>
    <dbReference type="NCBI Taxonomy" id="556534"/>
    <lineage>
        <taxon>Bacteria</taxon>
        <taxon>Pseudomonadati</taxon>
        <taxon>Pseudomonadota</taxon>
        <taxon>Gammaproteobacteria</taxon>
        <taxon>Pseudomonadales</taxon>
        <taxon>Pseudomonadaceae</taxon>
        <taxon>Pseudomonas</taxon>
    </lineage>
</organism>
<dbReference type="InterPro" id="IPR016215">
    <property type="entry name" value="NTA_MOA"/>
</dbReference>
<dbReference type="Gene3D" id="3.20.20.30">
    <property type="entry name" value="Luciferase-like domain"/>
    <property type="match status" value="1"/>
</dbReference>
<dbReference type="EMBL" id="FNTJ01000002">
    <property type="protein sequence ID" value="SED09823.1"/>
    <property type="molecule type" value="Genomic_DNA"/>
</dbReference>
<evidence type="ECO:0000256" key="3">
    <source>
        <dbReference type="ARBA" id="ARBA00023002"/>
    </source>
</evidence>
<feature type="binding site" evidence="6">
    <location>
        <position position="223"/>
    </location>
    <ligand>
        <name>FMN</name>
        <dbReference type="ChEBI" id="CHEBI:58210"/>
    </ligand>
</feature>
<feature type="binding site" evidence="6">
    <location>
        <position position="59"/>
    </location>
    <ligand>
        <name>FMN</name>
        <dbReference type="ChEBI" id="CHEBI:58210"/>
    </ligand>
</feature>
<dbReference type="Pfam" id="PF00296">
    <property type="entry name" value="Bac_luciferase"/>
    <property type="match status" value="1"/>
</dbReference>
<dbReference type="NCBIfam" id="TIGR03860">
    <property type="entry name" value="FMN_nitrolo"/>
    <property type="match status" value="1"/>
</dbReference>
<keyword evidence="9" id="KW-1185">Reference proteome</keyword>
<proteinExistence type="inferred from homology"/>
<feature type="binding site" evidence="6">
    <location>
        <position position="149"/>
    </location>
    <ligand>
        <name>FMN</name>
        <dbReference type="ChEBI" id="CHEBI:58210"/>
    </ligand>
</feature>
<evidence type="ECO:0000256" key="2">
    <source>
        <dbReference type="ARBA" id="ARBA00022643"/>
    </source>
</evidence>
<keyword evidence="3" id="KW-0560">Oxidoreductase</keyword>
<name>A0A1H4XVY7_9PSED</name>
<dbReference type="InterPro" id="IPR011251">
    <property type="entry name" value="Luciferase-like_dom"/>
</dbReference>
<evidence type="ECO:0000256" key="6">
    <source>
        <dbReference type="PIRSR" id="PIRSR000337-1"/>
    </source>
</evidence>
<dbReference type="InterPro" id="IPR036661">
    <property type="entry name" value="Luciferase-like_sf"/>
</dbReference>
<keyword evidence="1 6" id="KW-0285">Flavoprotein</keyword>
<dbReference type="GO" id="GO:0016705">
    <property type="term" value="F:oxidoreductase activity, acting on paired donors, with incorporation or reduction of molecular oxygen"/>
    <property type="evidence" value="ECO:0007669"/>
    <property type="project" value="InterPro"/>
</dbReference>
<dbReference type="PANTHER" id="PTHR30011">
    <property type="entry name" value="ALKANESULFONATE MONOOXYGENASE-RELATED"/>
    <property type="match status" value="1"/>
</dbReference>
<evidence type="ECO:0000313" key="8">
    <source>
        <dbReference type="EMBL" id="SED09823.1"/>
    </source>
</evidence>
<feature type="binding site" evidence="6">
    <location>
        <position position="101"/>
    </location>
    <ligand>
        <name>FMN</name>
        <dbReference type="ChEBI" id="CHEBI:58210"/>
    </ligand>
</feature>
<comment type="similarity">
    <text evidence="5">Belongs to the NtaA/SnaA/DszA monooxygenase family.</text>
</comment>
<evidence type="ECO:0000256" key="1">
    <source>
        <dbReference type="ARBA" id="ARBA00022630"/>
    </source>
</evidence>
<dbReference type="PIRSF" id="PIRSF000337">
    <property type="entry name" value="NTA_MOA"/>
    <property type="match status" value="1"/>
</dbReference>
<evidence type="ECO:0000256" key="5">
    <source>
        <dbReference type="ARBA" id="ARBA00033748"/>
    </source>
</evidence>
<keyword evidence="2 6" id="KW-0288">FMN</keyword>
<dbReference type="SUPFAM" id="SSF51679">
    <property type="entry name" value="Bacterial luciferase-like"/>
    <property type="match status" value="1"/>
</dbReference>
<dbReference type="CDD" id="cd01095">
    <property type="entry name" value="Nitrilotriacetate_monoxgenase"/>
    <property type="match status" value="1"/>
</dbReference>
<feature type="domain" description="Luciferase-like" evidence="7">
    <location>
        <begin position="29"/>
        <end position="388"/>
    </location>
</feature>
<accession>A0A1H4XVY7</accession>
<dbReference type="PANTHER" id="PTHR30011:SF16">
    <property type="entry name" value="C2H2 FINGER DOMAIN TRANSCRIPTION FACTOR (EUROFUNG)-RELATED"/>
    <property type="match status" value="1"/>
</dbReference>
<keyword evidence="4 8" id="KW-0503">Monooxygenase</keyword>
<sequence>MAERGGQMGLGAFLSGSGAHGGSWRHPRADADASLNFQRYRDYAQTLERGCFDALFLNDNVAVGDLDPRVLARSSHSLRWDPLTLLPALAVVTRHIGLIATASTTYNEPYNLARKFASLDHLSEGRAGWNLVTGLIGGENFNQPEPMSHAQRYARAEEFFEVVSGLWDSWADDAFPRDQASGQWLRPERMHLLQHRGQHFQVQGPLNAPRPMQGWPVIAQAGSSGPGCELAARCAELVFTAQTDLQQAKAFYAGLKERLPAYGRHAGQLKIFPGIAPTVGRSLNEAEEKYQQLQELQDPQAQLKALSYLLDLGIDLSRLPLDAQVPLLADAPPTERHKSRRQLVVELVRRERPTLAQLLRSLSASGHKVLVGTPGQIVDEMASWYEEYAADGFNVLFTHLPGAIDDFVQLITPELQRRGLFRQRYTGHSLREHLGLARVENRFFSHRGNG</sequence>
<gene>
    <name evidence="8" type="ORF">SAMN05216178_6215</name>
</gene>
<dbReference type="InterPro" id="IPR051260">
    <property type="entry name" value="Diverse_substr_monoxygenases"/>
</dbReference>
<feature type="binding site" evidence="6">
    <location>
        <position position="224"/>
    </location>
    <ligand>
        <name>FMN</name>
        <dbReference type="ChEBI" id="CHEBI:58210"/>
    </ligand>
</feature>
<dbReference type="AlphaFoldDB" id="A0A1H4XVY7"/>
<evidence type="ECO:0000259" key="7">
    <source>
        <dbReference type="Pfam" id="PF00296"/>
    </source>
</evidence>
<evidence type="ECO:0000313" key="9">
    <source>
        <dbReference type="Proteomes" id="UP000198982"/>
    </source>
</evidence>
<feature type="binding site" evidence="6">
    <location>
        <position position="153"/>
    </location>
    <ligand>
        <name>FMN</name>
        <dbReference type="ChEBI" id="CHEBI:58210"/>
    </ligand>
</feature>
<evidence type="ECO:0000256" key="4">
    <source>
        <dbReference type="ARBA" id="ARBA00023033"/>
    </source>
</evidence>
<dbReference type="GO" id="GO:0004497">
    <property type="term" value="F:monooxygenase activity"/>
    <property type="evidence" value="ECO:0007669"/>
    <property type="project" value="UniProtKB-KW"/>
</dbReference>
<reference evidence="9" key="1">
    <citation type="submission" date="2016-10" db="EMBL/GenBank/DDBJ databases">
        <authorList>
            <person name="Varghese N."/>
            <person name="Submissions S."/>
        </authorList>
    </citation>
    <scope>NUCLEOTIDE SEQUENCE [LARGE SCALE GENOMIC DNA]</scope>
    <source>
        <strain evidence="9">DSM 9751</strain>
    </source>
</reference>
<protein>
    <submittedName>
        <fullName evidence="8">FMN-dependent oxidoreductase, nitrilotriacetate monooxygenase family</fullName>
    </submittedName>
</protein>
<dbReference type="Proteomes" id="UP000198982">
    <property type="component" value="Unassembled WGS sequence"/>
</dbReference>